<protein>
    <submittedName>
        <fullName evidence="1">Uncharacterized protein</fullName>
    </submittedName>
</protein>
<evidence type="ECO:0000313" key="2">
    <source>
        <dbReference type="Proteomes" id="UP000785679"/>
    </source>
</evidence>
<comment type="caution">
    <text evidence="1">The sequence shown here is derived from an EMBL/GenBank/DDBJ whole genome shotgun (WGS) entry which is preliminary data.</text>
</comment>
<organism evidence="1 2">
    <name type="scientific">Halteria grandinella</name>
    <dbReference type="NCBI Taxonomy" id="5974"/>
    <lineage>
        <taxon>Eukaryota</taxon>
        <taxon>Sar</taxon>
        <taxon>Alveolata</taxon>
        <taxon>Ciliophora</taxon>
        <taxon>Intramacronucleata</taxon>
        <taxon>Spirotrichea</taxon>
        <taxon>Stichotrichia</taxon>
        <taxon>Sporadotrichida</taxon>
        <taxon>Halteriidae</taxon>
        <taxon>Halteria</taxon>
    </lineage>
</organism>
<dbReference type="AlphaFoldDB" id="A0A8J8NUN9"/>
<proteinExistence type="predicted"/>
<keyword evidence="2" id="KW-1185">Reference proteome</keyword>
<reference evidence="1" key="1">
    <citation type="submission" date="2019-06" db="EMBL/GenBank/DDBJ databases">
        <authorList>
            <person name="Zheng W."/>
        </authorList>
    </citation>
    <scope>NUCLEOTIDE SEQUENCE</scope>
    <source>
        <strain evidence="1">QDHG01</strain>
    </source>
</reference>
<dbReference type="EMBL" id="RRYP01007089">
    <property type="protein sequence ID" value="TNV80745.1"/>
    <property type="molecule type" value="Genomic_DNA"/>
</dbReference>
<evidence type="ECO:0000313" key="1">
    <source>
        <dbReference type="EMBL" id="TNV80745.1"/>
    </source>
</evidence>
<name>A0A8J8NUN9_HALGN</name>
<dbReference type="Proteomes" id="UP000785679">
    <property type="component" value="Unassembled WGS sequence"/>
</dbReference>
<sequence>MTVEKAQINSICTWLEENLGCPLLERSLGLQKLSIDEVTSDYFESEDQKTKMLPFMIPGRARTTLFEWLLLQFDQSIFDGIKNAEGSEEKIVIALKEVGIVNFNDKRGGTRNELLKSVQGLNGFADSIQLLYRLIKFVINSRLADTMGDTQLLAMSDKLMNHLSINSASIFQTQVRLFPPGFPKSGSNPILDDQFEGLGELVEDLSEKIKLVSLKLDKVKSIPGAEVFINIIDCVKFATNEDITNLQRSLQTLRDHVLQFNQEYDENIKRKLRSGASNQEQTRLGEAVAIASEQRQQFDSMAAQFRNLIEKIGVIGVNLQIAGNDEQAPQIFQEKILDLIGQVKSLKLSLVFNNKMGALY</sequence>
<gene>
    <name evidence="1" type="ORF">FGO68_gene15885</name>
</gene>
<accession>A0A8J8NUN9</accession>